<dbReference type="EMBL" id="BMAT01003687">
    <property type="protein sequence ID" value="GFR60644.1"/>
    <property type="molecule type" value="Genomic_DNA"/>
</dbReference>
<reference evidence="2 3" key="1">
    <citation type="journal article" date="2021" name="Elife">
        <title>Chloroplast acquisition without the gene transfer in kleptoplastic sea slugs, Plakobranchus ocellatus.</title>
        <authorList>
            <person name="Maeda T."/>
            <person name="Takahashi S."/>
            <person name="Yoshida T."/>
            <person name="Shimamura S."/>
            <person name="Takaki Y."/>
            <person name="Nagai Y."/>
            <person name="Toyoda A."/>
            <person name="Suzuki Y."/>
            <person name="Arimoto A."/>
            <person name="Ishii H."/>
            <person name="Satoh N."/>
            <person name="Nishiyama T."/>
            <person name="Hasebe M."/>
            <person name="Maruyama T."/>
            <person name="Minagawa J."/>
            <person name="Obokata J."/>
            <person name="Shigenobu S."/>
        </authorList>
    </citation>
    <scope>NUCLEOTIDE SEQUENCE [LARGE SCALE GENOMIC DNA]</scope>
</reference>
<evidence type="ECO:0008006" key="4">
    <source>
        <dbReference type="Google" id="ProtNLM"/>
    </source>
</evidence>
<feature type="region of interest" description="Disordered" evidence="1">
    <location>
        <begin position="96"/>
        <end position="116"/>
    </location>
</feature>
<proteinExistence type="predicted"/>
<protein>
    <recommendedName>
        <fullName evidence="4">MADF domain-containing protein</fullName>
    </recommendedName>
</protein>
<evidence type="ECO:0000313" key="2">
    <source>
        <dbReference type="EMBL" id="GFR60644.1"/>
    </source>
</evidence>
<accession>A0AAV4EIK6</accession>
<feature type="region of interest" description="Disordered" evidence="1">
    <location>
        <begin position="152"/>
        <end position="176"/>
    </location>
</feature>
<comment type="caution">
    <text evidence="2">The sequence shown here is derived from an EMBL/GenBank/DDBJ whole genome shotgun (WGS) entry which is preliminary data.</text>
</comment>
<sequence length="209" mass="23970">MDRLKLKASIQNKRQCWNTIALEVSKVDPLTPERSGDQCSIKFRDMKSECRQFRKNLGKTGGGPKLPEPPFYHTICDLLGSDSAFWEGIKETEEDRLPSSDWENKVEKKEDSPCSSAMDLLPMEYQTMEEGYHTKPETSEVGETIVINVVPEQQFSNPVPGGSKEGNPDDNRETQLREECLFKKSQLYDLKIEYYKLVVENLKKKGQEN</sequence>
<gene>
    <name evidence="2" type="ORF">ElyMa_001826400</name>
</gene>
<organism evidence="2 3">
    <name type="scientific">Elysia marginata</name>
    <dbReference type="NCBI Taxonomy" id="1093978"/>
    <lineage>
        <taxon>Eukaryota</taxon>
        <taxon>Metazoa</taxon>
        <taxon>Spiralia</taxon>
        <taxon>Lophotrochozoa</taxon>
        <taxon>Mollusca</taxon>
        <taxon>Gastropoda</taxon>
        <taxon>Heterobranchia</taxon>
        <taxon>Euthyneura</taxon>
        <taxon>Panpulmonata</taxon>
        <taxon>Sacoglossa</taxon>
        <taxon>Placobranchoidea</taxon>
        <taxon>Plakobranchidae</taxon>
        <taxon>Elysia</taxon>
    </lineage>
</organism>
<dbReference type="AlphaFoldDB" id="A0AAV4EIK6"/>
<name>A0AAV4EIK6_9GAST</name>
<evidence type="ECO:0000256" key="1">
    <source>
        <dbReference type="SAM" id="MobiDB-lite"/>
    </source>
</evidence>
<feature type="compositionally biased region" description="Basic and acidic residues" evidence="1">
    <location>
        <begin position="166"/>
        <end position="176"/>
    </location>
</feature>
<dbReference type="Proteomes" id="UP000762676">
    <property type="component" value="Unassembled WGS sequence"/>
</dbReference>
<evidence type="ECO:0000313" key="3">
    <source>
        <dbReference type="Proteomes" id="UP000762676"/>
    </source>
</evidence>
<feature type="compositionally biased region" description="Basic and acidic residues" evidence="1">
    <location>
        <begin position="96"/>
        <end position="112"/>
    </location>
</feature>
<keyword evidence="3" id="KW-1185">Reference proteome</keyword>